<dbReference type="EMBL" id="ANJA01001673">
    <property type="protein sequence ID" value="ETO75359.1"/>
    <property type="molecule type" value="Genomic_DNA"/>
</dbReference>
<protein>
    <submittedName>
        <fullName evidence="2">Uncharacterized protein</fullName>
    </submittedName>
</protein>
<evidence type="ECO:0000313" key="3">
    <source>
        <dbReference type="Proteomes" id="UP000028582"/>
    </source>
</evidence>
<proteinExistence type="predicted"/>
<dbReference type="Proteomes" id="UP000028582">
    <property type="component" value="Unassembled WGS sequence"/>
</dbReference>
<sequence>MAEDGSKAGSESPGQDMERSIKKDLELEAVKEHIMWIDKLLVRAGATGVSDISVSRLREMQRSLHEKLGRTQGQRSLLDFFGCSVQL</sequence>
<gene>
    <name evidence="2" type="ORF">F444_09026</name>
</gene>
<evidence type="ECO:0000256" key="1">
    <source>
        <dbReference type="SAM" id="MobiDB-lite"/>
    </source>
</evidence>
<comment type="caution">
    <text evidence="2">The sequence shown here is derived from an EMBL/GenBank/DDBJ whole genome shotgun (WGS) entry which is preliminary data.</text>
</comment>
<dbReference type="AlphaFoldDB" id="A0A081A8Z8"/>
<evidence type="ECO:0000313" key="2">
    <source>
        <dbReference type="EMBL" id="ETO75359.1"/>
    </source>
</evidence>
<accession>A0A081A8Z8</accession>
<name>A0A081A8Z8_PHYNI</name>
<dbReference type="OrthoDB" id="144103at2759"/>
<organism evidence="2 3">
    <name type="scientific">Phytophthora nicotianae P1976</name>
    <dbReference type="NCBI Taxonomy" id="1317066"/>
    <lineage>
        <taxon>Eukaryota</taxon>
        <taxon>Sar</taxon>
        <taxon>Stramenopiles</taxon>
        <taxon>Oomycota</taxon>
        <taxon>Peronosporomycetes</taxon>
        <taxon>Peronosporales</taxon>
        <taxon>Peronosporaceae</taxon>
        <taxon>Phytophthora</taxon>
    </lineage>
</organism>
<feature type="region of interest" description="Disordered" evidence="1">
    <location>
        <begin position="1"/>
        <end position="21"/>
    </location>
</feature>
<reference evidence="2 3" key="1">
    <citation type="submission" date="2013-11" db="EMBL/GenBank/DDBJ databases">
        <title>The Genome Sequence of Phytophthora parasitica P1976.</title>
        <authorList>
            <consortium name="The Broad Institute Genomics Platform"/>
            <person name="Russ C."/>
            <person name="Tyler B."/>
            <person name="Panabieres F."/>
            <person name="Shan W."/>
            <person name="Tripathy S."/>
            <person name="Grunwald N."/>
            <person name="Machado M."/>
            <person name="Johnson C.S."/>
            <person name="Walker B."/>
            <person name="Young S."/>
            <person name="Zeng Q."/>
            <person name="Gargeya S."/>
            <person name="Fitzgerald M."/>
            <person name="Haas B."/>
            <person name="Abouelleil A."/>
            <person name="Allen A.W."/>
            <person name="Alvarado L."/>
            <person name="Arachchi H.M."/>
            <person name="Berlin A.M."/>
            <person name="Chapman S.B."/>
            <person name="Gainer-Dewar J."/>
            <person name="Goldberg J."/>
            <person name="Griggs A."/>
            <person name="Gujja S."/>
            <person name="Hansen M."/>
            <person name="Howarth C."/>
            <person name="Imamovic A."/>
            <person name="Ireland A."/>
            <person name="Larimer J."/>
            <person name="McCowan C."/>
            <person name="Murphy C."/>
            <person name="Pearson M."/>
            <person name="Poon T.W."/>
            <person name="Priest M."/>
            <person name="Roberts A."/>
            <person name="Saif S."/>
            <person name="Shea T."/>
            <person name="Sisk P."/>
            <person name="Sykes S."/>
            <person name="Wortman J."/>
            <person name="Nusbaum C."/>
            <person name="Birren B."/>
        </authorList>
    </citation>
    <scope>NUCLEOTIDE SEQUENCE [LARGE SCALE GENOMIC DNA]</scope>
    <source>
        <strain evidence="2 3">P1976</strain>
    </source>
</reference>